<comment type="caution">
    <text evidence="2">The sequence shown here is derived from an EMBL/GenBank/DDBJ whole genome shotgun (WGS) entry which is preliminary data.</text>
</comment>
<evidence type="ECO:0000313" key="2">
    <source>
        <dbReference type="EMBL" id="KKT66222.1"/>
    </source>
</evidence>
<feature type="compositionally biased region" description="Basic and acidic residues" evidence="1">
    <location>
        <begin position="44"/>
        <end position="55"/>
    </location>
</feature>
<dbReference type="Proteomes" id="UP000034826">
    <property type="component" value="Unassembled WGS sequence"/>
</dbReference>
<dbReference type="EMBL" id="LCIY01000027">
    <property type="protein sequence ID" value="KKT66222.1"/>
    <property type="molecule type" value="Genomic_DNA"/>
</dbReference>
<feature type="compositionally biased region" description="Basic and acidic residues" evidence="1">
    <location>
        <begin position="64"/>
        <end position="73"/>
    </location>
</feature>
<feature type="region of interest" description="Disordered" evidence="1">
    <location>
        <begin position="44"/>
        <end position="73"/>
    </location>
</feature>
<accession>A0A0G1LBY2</accession>
<evidence type="ECO:0000313" key="3">
    <source>
        <dbReference type="Proteomes" id="UP000034826"/>
    </source>
</evidence>
<dbReference type="AlphaFoldDB" id="A0A0G1LBY2"/>
<evidence type="ECO:0008006" key="4">
    <source>
        <dbReference type="Google" id="ProtNLM"/>
    </source>
</evidence>
<proteinExistence type="predicted"/>
<evidence type="ECO:0000256" key="1">
    <source>
        <dbReference type="SAM" id="MobiDB-lite"/>
    </source>
</evidence>
<name>A0A0G1LBY2_9BACT</name>
<reference evidence="2 3" key="1">
    <citation type="journal article" date="2015" name="Nature">
        <title>rRNA introns, odd ribosomes, and small enigmatic genomes across a large radiation of phyla.</title>
        <authorList>
            <person name="Brown C.T."/>
            <person name="Hug L.A."/>
            <person name="Thomas B.C."/>
            <person name="Sharon I."/>
            <person name="Castelle C.J."/>
            <person name="Singh A."/>
            <person name="Wilkins M.J."/>
            <person name="Williams K.H."/>
            <person name="Banfield J.F."/>
        </authorList>
    </citation>
    <scope>NUCLEOTIDE SEQUENCE [LARGE SCALE GENOMIC DNA]</scope>
</reference>
<sequence length="73" mass="8083">MNQINKPTISTIAVTPAEAKIIEDIRAVKFGKVEVFIQNGKPYRKEITEQQRIDPTEGGSAGETPKKQSDVEL</sequence>
<protein>
    <recommendedName>
        <fullName evidence="4">DUF2292 domain-containing protein</fullName>
    </recommendedName>
</protein>
<organism evidence="2 3">
    <name type="scientific">Candidatus Woesebacteria bacterium GW2011_GWA2_44_33</name>
    <dbReference type="NCBI Taxonomy" id="1618564"/>
    <lineage>
        <taxon>Bacteria</taxon>
        <taxon>Candidatus Woeseibacteriota</taxon>
    </lineage>
</organism>
<dbReference type="InterPro" id="IPR018743">
    <property type="entry name" value="DUF2292"/>
</dbReference>
<dbReference type="Pfam" id="PF10055">
    <property type="entry name" value="DUF2292"/>
    <property type="match status" value="1"/>
</dbReference>
<gene>
    <name evidence="2" type="ORF">UW60_C0027G0008</name>
</gene>